<dbReference type="Gene3D" id="1.10.10.10">
    <property type="entry name" value="Winged helix-like DNA-binding domain superfamily/Winged helix DNA-binding domain"/>
    <property type="match status" value="1"/>
</dbReference>
<dbReference type="RefSeq" id="WP_188712257.1">
    <property type="nucleotide sequence ID" value="NZ_BMHO01000001.1"/>
</dbReference>
<dbReference type="InterPro" id="IPR003754">
    <property type="entry name" value="4pyrrol_synth_uPrphyn_synth"/>
</dbReference>
<dbReference type="AlphaFoldDB" id="A0A916YD67"/>
<dbReference type="Pfam" id="PF00486">
    <property type="entry name" value="Trans_reg_C"/>
    <property type="match status" value="1"/>
</dbReference>
<dbReference type="PANTHER" id="PTHR40082">
    <property type="entry name" value="BLR5956 PROTEIN"/>
    <property type="match status" value="1"/>
</dbReference>
<protein>
    <submittedName>
        <fullName evidence="4">Uroporphyrinogen-III synthase</fullName>
    </submittedName>
</protein>
<gene>
    <name evidence="4" type="ORF">GCM10010915_21840</name>
</gene>
<reference evidence="4" key="1">
    <citation type="journal article" date="2014" name="Int. J. Syst. Evol. Microbiol.">
        <title>Complete genome sequence of Corynebacterium casei LMG S-19264T (=DSM 44701T), isolated from a smear-ripened cheese.</title>
        <authorList>
            <consortium name="US DOE Joint Genome Institute (JGI-PGF)"/>
            <person name="Walter F."/>
            <person name="Albersmeier A."/>
            <person name="Kalinowski J."/>
            <person name="Ruckert C."/>
        </authorList>
    </citation>
    <scope>NUCLEOTIDE SEQUENCE</scope>
    <source>
        <strain evidence="4">CGMCC 1.15152</strain>
    </source>
</reference>
<dbReference type="GO" id="GO:0004852">
    <property type="term" value="F:uroporphyrinogen-III synthase activity"/>
    <property type="evidence" value="ECO:0007669"/>
    <property type="project" value="InterPro"/>
</dbReference>
<evidence type="ECO:0000259" key="3">
    <source>
        <dbReference type="PROSITE" id="PS51755"/>
    </source>
</evidence>
<keyword evidence="5" id="KW-1185">Reference proteome</keyword>
<dbReference type="InterPro" id="IPR039793">
    <property type="entry name" value="UROS/Hem4"/>
</dbReference>
<dbReference type="SMART" id="SM00862">
    <property type="entry name" value="Trans_reg_C"/>
    <property type="match status" value="1"/>
</dbReference>
<sequence>MTPIVAPVPLSSALEGCSVVVAVDRRSGELQAALERHGATVQRAPALSIIPHIDDAALLDATHALIHSAPDIVVATTGVGFRGWVEAAHEADLADDLARSFAGARIVARGAKARGAVQQAGFDVHWTAASETAQEVGEFLLASDVAGKRIAVQHHGSGADGLDELLRAHGATVVSLSVYRWGPPVDPEAVRQSVAQAAEGSVDAVLFTAAPGADAWLDVAESRGALDDIRDRAARGHLVMAAVGPITARPLDRRGVPAVIASRGRLGSLVRLVVAHFGDGGAPSVTTPRGRLEVRSSGAILDGEFLPLSPASTALLTALFDAGGAVISRQRLHSVLPRSRRSSHAVEMAVARLRESLGYADLVTTVIKRGYRLSVEEPA</sequence>
<dbReference type="GO" id="GO:0000160">
    <property type="term" value="P:phosphorelay signal transduction system"/>
    <property type="evidence" value="ECO:0007669"/>
    <property type="project" value="InterPro"/>
</dbReference>
<reference evidence="4" key="2">
    <citation type="submission" date="2020-09" db="EMBL/GenBank/DDBJ databases">
        <authorList>
            <person name="Sun Q."/>
            <person name="Zhou Y."/>
        </authorList>
    </citation>
    <scope>NUCLEOTIDE SEQUENCE</scope>
    <source>
        <strain evidence="4">CGMCC 1.15152</strain>
    </source>
</reference>
<name>A0A916YD67_9MICO</name>
<dbReference type="InterPro" id="IPR036108">
    <property type="entry name" value="4pyrrol_syn_uPrphyn_synt_sf"/>
</dbReference>
<dbReference type="EMBL" id="BMHO01000001">
    <property type="protein sequence ID" value="GGD40606.1"/>
    <property type="molecule type" value="Genomic_DNA"/>
</dbReference>
<dbReference type="InterPro" id="IPR036388">
    <property type="entry name" value="WH-like_DNA-bd_sf"/>
</dbReference>
<evidence type="ECO:0000313" key="4">
    <source>
        <dbReference type="EMBL" id="GGD40606.1"/>
    </source>
</evidence>
<accession>A0A916YD67</accession>
<dbReference type="InterPro" id="IPR001867">
    <property type="entry name" value="OmpR/PhoB-type_DNA-bd"/>
</dbReference>
<dbReference type="PROSITE" id="PS51755">
    <property type="entry name" value="OMPR_PHOB"/>
    <property type="match status" value="1"/>
</dbReference>
<dbReference type="Proteomes" id="UP000633205">
    <property type="component" value="Unassembled WGS sequence"/>
</dbReference>
<dbReference type="GO" id="GO:0006355">
    <property type="term" value="P:regulation of DNA-templated transcription"/>
    <property type="evidence" value="ECO:0007669"/>
    <property type="project" value="InterPro"/>
</dbReference>
<dbReference type="SUPFAM" id="SSF69618">
    <property type="entry name" value="HemD-like"/>
    <property type="match status" value="1"/>
</dbReference>
<dbReference type="GO" id="GO:0003677">
    <property type="term" value="F:DNA binding"/>
    <property type="evidence" value="ECO:0007669"/>
    <property type="project" value="UniProtKB-UniRule"/>
</dbReference>
<dbReference type="SUPFAM" id="SSF46894">
    <property type="entry name" value="C-terminal effector domain of the bipartite response regulators"/>
    <property type="match status" value="1"/>
</dbReference>
<feature type="domain" description="OmpR/PhoB-type" evidence="3">
    <location>
        <begin position="282"/>
        <end position="375"/>
    </location>
</feature>
<proteinExistence type="predicted"/>
<evidence type="ECO:0000256" key="2">
    <source>
        <dbReference type="PROSITE-ProRule" id="PRU01091"/>
    </source>
</evidence>
<dbReference type="PANTHER" id="PTHR40082:SF1">
    <property type="entry name" value="BLR5956 PROTEIN"/>
    <property type="match status" value="1"/>
</dbReference>
<dbReference type="InterPro" id="IPR016032">
    <property type="entry name" value="Sig_transdc_resp-reg_C-effctor"/>
</dbReference>
<dbReference type="GO" id="GO:0006780">
    <property type="term" value="P:uroporphyrinogen III biosynthetic process"/>
    <property type="evidence" value="ECO:0007669"/>
    <property type="project" value="InterPro"/>
</dbReference>
<keyword evidence="1 2" id="KW-0238">DNA-binding</keyword>
<dbReference type="CDD" id="cd06578">
    <property type="entry name" value="HemD"/>
    <property type="match status" value="1"/>
</dbReference>
<dbReference type="Gene3D" id="3.40.50.10090">
    <property type="match status" value="2"/>
</dbReference>
<evidence type="ECO:0000313" key="5">
    <source>
        <dbReference type="Proteomes" id="UP000633205"/>
    </source>
</evidence>
<comment type="caution">
    <text evidence="4">The sequence shown here is derived from an EMBL/GenBank/DDBJ whole genome shotgun (WGS) entry which is preliminary data.</text>
</comment>
<feature type="DNA-binding region" description="OmpR/PhoB-type" evidence="2">
    <location>
        <begin position="282"/>
        <end position="375"/>
    </location>
</feature>
<organism evidence="4 5">
    <name type="scientific">Microbacterium faecale</name>
    <dbReference type="NCBI Taxonomy" id="1804630"/>
    <lineage>
        <taxon>Bacteria</taxon>
        <taxon>Bacillati</taxon>
        <taxon>Actinomycetota</taxon>
        <taxon>Actinomycetes</taxon>
        <taxon>Micrococcales</taxon>
        <taxon>Microbacteriaceae</taxon>
        <taxon>Microbacterium</taxon>
    </lineage>
</organism>
<dbReference type="Pfam" id="PF02602">
    <property type="entry name" value="HEM4"/>
    <property type="match status" value="1"/>
</dbReference>
<evidence type="ECO:0000256" key="1">
    <source>
        <dbReference type="ARBA" id="ARBA00023125"/>
    </source>
</evidence>
<dbReference type="NCBIfam" id="NF005568">
    <property type="entry name" value="PRK07239.1"/>
    <property type="match status" value="1"/>
</dbReference>